<dbReference type="SUPFAM" id="SSF88648">
    <property type="entry name" value="Group I dsDNA viruses"/>
    <property type="match status" value="1"/>
</dbReference>
<dbReference type="InterPro" id="IPR002210">
    <property type="entry name" value="Capsid_L1_Papillomavir"/>
</dbReference>
<dbReference type="EMBL" id="AB211993">
    <property type="protein sequence ID" value="BAE16269.1"/>
    <property type="molecule type" value="Genomic_DNA"/>
</dbReference>
<evidence type="ECO:0000256" key="6">
    <source>
        <dbReference type="ARBA" id="ARBA00022828"/>
    </source>
</evidence>
<dbReference type="InterPro" id="IPR011222">
    <property type="entry name" value="dsDNA_vir_gr_I_capsid"/>
</dbReference>
<protein>
    <recommendedName>
        <fullName evidence="12 13">Major capsid protein L1</fullName>
    </recommendedName>
</protein>
<keyword evidence="3 12" id="KW-0945">Host-virus interaction</keyword>
<keyword evidence="8 12" id="KW-1164">Virus endocytosis by host</keyword>
<dbReference type="GO" id="GO:0042025">
    <property type="term" value="C:host cell nucleus"/>
    <property type="evidence" value="ECO:0007669"/>
    <property type="project" value="UniProtKB-SubCell"/>
</dbReference>
<keyword evidence="10 12" id="KW-1015">Disulfide bond</keyword>
<evidence type="ECO:0000313" key="16">
    <source>
        <dbReference type="Proteomes" id="UP000175562"/>
    </source>
</evidence>
<evidence type="ECO:0000256" key="10">
    <source>
        <dbReference type="ARBA" id="ARBA00023157"/>
    </source>
</evidence>
<evidence type="ECO:0000256" key="4">
    <source>
        <dbReference type="ARBA" id="ARBA00022595"/>
    </source>
</evidence>
<keyword evidence="4 12" id="KW-1162">Viral penetration into host cytoplasm</keyword>
<keyword evidence="5 12" id="KW-1161">Viral attachment to host cell</keyword>
<keyword evidence="2 12" id="KW-1048">Host nucleus</keyword>
<dbReference type="Pfam" id="PF00500">
    <property type="entry name" value="Late_protein_L1"/>
    <property type="match status" value="1"/>
</dbReference>
<comment type="function">
    <text evidence="12 13">Forms an icosahedral capsid with a T=7 symmetry and a 50 nm diameter. The capsid is composed of 72 pentamers linked to each other by disulfide bonds and associated with L2 proteins. Binds to heparan sulfate proteoglycans on cell surface of basal layer keratinocytes to provide initial virion attachment. This binding mediates a conformational change in the virus capsid that facilitates efficient infection. The virion enters the host cell via endocytosis. During virus trafficking, L1 protein dissociates from the viral DNA and the genomic DNA is released to the host nucleus. The virion assembly takes place within the cell nucleus. Encapsulates the genomic DNA together with protein L2.</text>
</comment>
<comment type="similarity">
    <text evidence="12 13">Belongs to the papillomaviridae L1 protein family.</text>
</comment>
<evidence type="ECO:0000256" key="8">
    <source>
        <dbReference type="ARBA" id="ARBA00022890"/>
    </source>
</evidence>
<evidence type="ECO:0000256" key="13">
    <source>
        <dbReference type="RuleBase" id="RU361248"/>
    </source>
</evidence>
<keyword evidence="7 12" id="KW-0946">Virion</keyword>
<evidence type="ECO:0000256" key="7">
    <source>
        <dbReference type="ARBA" id="ARBA00022844"/>
    </source>
</evidence>
<evidence type="ECO:0000256" key="9">
    <source>
        <dbReference type="ARBA" id="ARBA00022921"/>
    </source>
</evidence>
<dbReference type="PRINTS" id="PR00865">
    <property type="entry name" value="HPVCAPSIDL1"/>
</dbReference>
<reference evidence="15 16" key="1">
    <citation type="journal article" date="2005" name="J. Med. Virol.">
        <title>Candidate human papillomavirus (HPV) type 27b: nucleotide sequence and heterogeneity with HPV 27.</title>
        <authorList>
            <person name="Yamaguchi T."/>
            <person name="Miwa Y."/>
            <person name="Eizuru Y."/>
        </authorList>
    </citation>
    <scope>NUCLEOTIDE SEQUENCE [LARGE SCALE GENOMIC DNA]</scope>
</reference>
<evidence type="ECO:0000256" key="14">
    <source>
        <dbReference type="SAM" id="MobiDB-lite"/>
    </source>
</evidence>
<evidence type="ECO:0000256" key="5">
    <source>
        <dbReference type="ARBA" id="ARBA00022804"/>
    </source>
</evidence>
<gene>
    <name evidence="12 13 15" type="primary">L1</name>
</gene>
<dbReference type="GO" id="GO:0005198">
    <property type="term" value="F:structural molecule activity"/>
    <property type="evidence" value="ECO:0007669"/>
    <property type="project" value="UniProtKB-UniRule"/>
</dbReference>
<feature type="disulfide bond" description="Interchain (with Cys-536)" evidence="12">
    <location>
        <position position="285"/>
    </location>
</feature>
<accession>Q4H2E7</accession>
<evidence type="ECO:0000256" key="2">
    <source>
        <dbReference type="ARBA" id="ARBA00022562"/>
    </source>
</evidence>
<keyword evidence="1 12" id="KW-0167">Capsid protein</keyword>
<evidence type="ECO:0000256" key="11">
    <source>
        <dbReference type="ARBA" id="ARBA00023296"/>
    </source>
</evidence>
<dbReference type="Proteomes" id="UP000175562">
    <property type="component" value="Segment"/>
</dbReference>
<evidence type="ECO:0000256" key="3">
    <source>
        <dbReference type="ARBA" id="ARBA00022581"/>
    </source>
</evidence>
<feature type="region of interest" description="Disordered" evidence="14">
    <location>
        <begin position="587"/>
        <end position="608"/>
    </location>
</feature>
<evidence type="ECO:0000256" key="1">
    <source>
        <dbReference type="ARBA" id="ARBA00022561"/>
    </source>
</evidence>
<evidence type="ECO:0000313" key="15">
    <source>
        <dbReference type="EMBL" id="BAE16269.1"/>
    </source>
</evidence>
<dbReference type="GO" id="GO:0075509">
    <property type="term" value="P:endocytosis involved in viral entry into host cell"/>
    <property type="evidence" value="ECO:0007669"/>
    <property type="project" value="UniProtKB-KW"/>
</dbReference>
<organism evidence="15 16">
    <name type="scientific">Human papillomavirus type 27b</name>
    <dbReference type="NCBI Taxonomy" id="325568"/>
    <lineage>
        <taxon>Viruses</taxon>
        <taxon>Monodnaviria</taxon>
        <taxon>Shotokuvirae</taxon>
        <taxon>Cossaviricota</taxon>
        <taxon>Papovaviricetes</taxon>
        <taxon>Zurhausenvirales</taxon>
        <taxon>Papillomaviridae</taxon>
        <taxon>Firstpapillomavirinae</taxon>
        <taxon>Alphapapillomavirus</taxon>
        <taxon>Alphapapillomavirus 4</taxon>
    </lineage>
</organism>
<dbReference type="Gene3D" id="2.60.175.20">
    <property type="entry name" value="Major capsid L1 (late) superfamily, Papillomavirus"/>
    <property type="match status" value="2"/>
</dbReference>
<dbReference type="GO" id="GO:0019062">
    <property type="term" value="P:virion attachment to host cell"/>
    <property type="evidence" value="ECO:0007669"/>
    <property type="project" value="UniProtKB-UniRule"/>
</dbReference>
<keyword evidence="6 13" id="KW-1145">T=7 icosahedral capsid protein</keyword>
<sequence length="608" mass="68830">MFYMMFMLILMSCSHWTITTQPLAAPWLIPRYLPPLHLHCEGPLQPLSRVVLMCLCILGLILNHPLFLVWSPSFLWLHRCHPLFTYLGGIIIYCQVISCGLNDVNVSTISLQMALWRPNESKVYLPPTPVSKVISTDVYVTRTNVYYHGGSSRLLTVGHPYYSIKKGSNNRLAVPKVSGYQYRVFHVKLPDPNKFGLPDADLYDPDTQRLLWACVGVEVGRGQPLGVGVSGHPYYNRQDDTENAHTLDSAEDGRENISMDYKQTQLFILGCKPSIGEHWSKGTTCNGFSAAGDCPPLQFTNSTIEDGDMVETGFGALDFATLQSNRSDVPLDICTNVCKYPDYLKMAAEPYGDSMFFSLRREQMFTRHFFNRAGKMGDTIPDELYIKSTTISDPGSHVYTSTPSGSMVSSEQQLFNKPYWLRRAQGHNNGMCWGNRIFLTVVDTTRSTNVSLCAAEVSDNTNYKATNFKEYLRHMEEYDLQFIFQLCKITLTPEIMAYIHNMDPQLLEDWNFGVPPPPSASLQDTYRYLQSQAITCQKPTPPKTPTDPYANMTFWDVDLRESFSMDLDQFPLGRKFLLQRGTTPTVSRKRTAVAGAAAPTSKRKRVRR</sequence>
<keyword evidence="11 12" id="KW-1160">Virus entry into host cell</keyword>
<evidence type="ECO:0000256" key="12">
    <source>
        <dbReference type="HAMAP-Rule" id="MF_04002"/>
    </source>
</evidence>
<comment type="subunit">
    <text evidence="12">Self-assembles into homopentamers. The capsid has an icosahedral symmetry and consists of 72 capsomers, with each capsomer being a pentamer of L1. Interacts with the minor capsid protein L2; this interaction is necessary for viral genome encapsidation. Interacts with protein E2; this interaction enhances E2-dependent replication and transcription activation.</text>
</comment>
<dbReference type="InterPro" id="IPR036973">
    <property type="entry name" value="Capsid_L1_sf_Papillomavir"/>
</dbReference>
<dbReference type="HAMAP" id="MF_04002">
    <property type="entry name" value="PPV_L1"/>
    <property type="match status" value="1"/>
</dbReference>
<feature type="disulfide bond" description="Interchain (with Cys-285)" evidence="12">
    <location>
        <position position="536"/>
    </location>
</feature>
<keyword evidence="9 12" id="KW-0426">Late protein</keyword>
<comment type="subcellular location">
    <subcellularLocation>
        <location evidence="12">Virion</location>
    </subcellularLocation>
    <subcellularLocation>
        <location evidence="12">Host nucleus</location>
    </subcellularLocation>
</comment>
<proteinExistence type="inferred from homology"/>
<name>Q4H2E7_HPV27</name>
<dbReference type="GO" id="GO:0039620">
    <property type="term" value="C:T=7 icosahedral viral capsid"/>
    <property type="evidence" value="ECO:0007669"/>
    <property type="project" value="UniProtKB-UniRule"/>
</dbReference>